<dbReference type="SUPFAM" id="SSF46689">
    <property type="entry name" value="Homeodomain-like"/>
    <property type="match status" value="2"/>
</dbReference>
<evidence type="ECO:0000259" key="5">
    <source>
        <dbReference type="PROSITE" id="PS01124"/>
    </source>
</evidence>
<accession>A0ABU1JPK8</accession>
<dbReference type="PRINTS" id="PR00032">
    <property type="entry name" value="HTHARAC"/>
</dbReference>
<dbReference type="PROSITE" id="PS01124">
    <property type="entry name" value="HTH_ARAC_FAMILY_2"/>
    <property type="match status" value="1"/>
</dbReference>
<keyword evidence="4" id="KW-0804">Transcription</keyword>
<organism evidence="6 7">
    <name type="scientific">Inquilinus ginsengisoli</name>
    <dbReference type="NCBI Taxonomy" id="363840"/>
    <lineage>
        <taxon>Bacteria</taxon>
        <taxon>Pseudomonadati</taxon>
        <taxon>Pseudomonadota</taxon>
        <taxon>Alphaproteobacteria</taxon>
        <taxon>Rhodospirillales</taxon>
        <taxon>Rhodospirillaceae</taxon>
        <taxon>Inquilinus</taxon>
    </lineage>
</organism>
<dbReference type="Pfam" id="PF12833">
    <property type="entry name" value="HTH_18"/>
    <property type="match status" value="1"/>
</dbReference>
<dbReference type="SMART" id="SM00342">
    <property type="entry name" value="HTH_ARAC"/>
    <property type="match status" value="1"/>
</dbReference>
<dbReference type="InterPro" id="IPR009057">
    <property type="entry name" value="Homeodomain-like_sf"/>
</dbReference>
<dbReference type="Gene3D" id="1.10.10.60">
    <property type="entry name" value="Homeodomain-like"/>
    <property type="match status" value="2"/>
</dbReference>
<proteinExistence type="predicted"/>
<dbReference type="InterPro" id="IPR003313">
    <property type="entry name" value="AraC-bd"/>
</dbReference>
<dbReference type="PANTHER" id="PTHR46796">
    <property type="entry name" value="HTH-TYPE TRANSCRIPTIONAL ACTIVATOR RHAS-RELATED"/>
    <property type="match status" value="1"/>
</dbReference>
<dbReference type="InterPro" id="IPR037923">
    <property type="entry name" value="HTH-like"/>
</dbReference>
<evidence type="ECO:0000256" key="1">
    <source>
        <dbReference type="ARBA" id="ARBA00023015"/>
    </source>
</evidence>
<feature type="domain" description="HTH araC/xylS-type" evidence="5">
    <location>
        <begin position="167"/>
        <end position="265"/>
    </location>
</feature>
<dbReference type="InterPro" id="IPR020449">
    <property type="entry name" value="Tscrpt_reg_AraC-type_HTH"/>
</dbReference>
<keyword evidence="2" id="KW-0238">DNA-binding</keyword>
<gene>
    <name evidence="6" type="ORF">E9232_003083</name>
</gene>
<dbReference type="InterPro" id="IPR050204">
    <property type="entry name" value="AraC_XylS_family_regulators"/>
</dbReference>
<dbReference type="RefSeq" id="WP_309795058.1">
    <property type="nucleotide sequence ID" value="NZ_JAVDPW010000005.1"/>
</dbReference>
<name>A0ABU1JPK8_9PROT</name>
<dbReference type="InterPro" id="IPR018060">
    <property type="entry name" value="HTH_AraC"/>
</dbReference>
<evidence type="ECO:0000256" key="2">
    <source>
        <dbReference type="ARBA" id="ARBA00023125"/>
    </source>
</evidence>
<evidence type="ECO:0000313" key="6">
    <source>
        <dbReference type="EMBL" id="MDR6290557.1"/>
    </source>
</evidence>
<evidence type="ECO:0000256" key="4">
    <source>
        <dbReference type="ARBA" id="ARBA00023163"/>
    </source>
</evidence>
<keyword evidence="1" id="KW-0805">Transcription regulation</keyword>
<evidence type="ECO:0000313" key="7">
    <source>
        <dbReference type="Proteomes" id="UP001262410"/>
    </source>
</evidence>
<reference evidence="6 7" key="1">
    <citation type="submission" date="2023-07" db="EMBL/GenBank/DDBJ databases">
        <title>Sorghum-associated microbial communities from plants grown in Nebraska, USA.</title>
        <authorList>
            <person name="Schachtman D."/>
        </authorList>
    </citation>
    <scope>NUCLEOTIDE SEQUENCE [LARGE SCALE GENOMIC DNA]</scope>
    <source>
        <strain evidence="6 7">584</strain>
    </source>
</reference>
<sequence length="283" mass="30469">MPAETILQRPSITVFDYICTARPGDAPFAERHDGFSVSYVRRGSFGCRQRGEAFELVAGSVLVGHPGDEFTCTHDHHAGGDECLSFELDPALVHAIGDDSETWRAGALPPLPGLVVLGELAQAAAEGRSDLGLDEIGMAFAARFTALVAGRPRTTAEAPPRDRRRAVEAALWIEAHAAEPIDLDGAARAAGLSPFHFLRLFARSLGVTPHQHLVRARLRHAARLLAEDGRSVTDIAYDVGFGDLSNFVRSFHRAAGVSPRRFRQAAKGDRKILQERLAAPAAG</sequence>
<dbReference type="PANTHER" id="PTHR46796:SF14">
    <property type="entry name" value="TRANSCRIPTIONAL REGULATORY PROTEIN"/>
    <property type="match status" value="1"/>
</dbReference>
<dbReference type="EMBL" id="JAVDPW010000005">
    <property type="protein sequence ID" value="MDR6290557.1"/>
    <property type="molecule type" value="Genomic_DNA"/>
</dbReference>
<evidence type="ECO:0000256" key="3">
    <source>
        <dbReference type="ARBA" id="ARBA00023159"/>
    </source>
</evidence>
<keyword evidence="7" id="KW-1185">Reference proteome</keyword>
<dbReference type="Pfam" id="PF02311">
    <property type="entry name" value="AraC_binding"/>
    <property type="match status" value="1"/>
</dbReference>
<dbReference type="Proteomes" id="UP001262410">
    <property type="component" value="Unassembled WGS sequence"/>
</dbReference>
<protein>
    <submittedName>
        <fullName evidence="6">AraC-like DNA-binding protein</fullName>
    </submittedName>
</protein>
<comment type="caution">
    <text evidence="6">The sequence shown here is derived from an EMBL/GenBank/DDBJ whole genome shotgun (WGS) entry which is preliminary data.</text>
</comment>
<keyword evidence="3" id="KW-0010">Activator</keyword>
<dbReference type="SUPFAM" id="SSF51215">
    <property type="entry name" value="Regulatory protein AraC"/>
    <property type="match status" value="1"/>
</dbReference>